<name>A0A9W8TIK9_9PEZI</name>
<sequence length="161" mass="17846">MAATAAMSDIGDGLCNSFANLTECARWDSHLINEWALQLDYSNRSLSGAMDERGTARRGWAPATFVDLALGADHRPIRESDDDNNDGEQYWDRLEARVRDFIEANHPPQRLYLTGERAADRRFLTAVRNALGGPNARLPFSVENSLGLAWLKIFGGGLPII</sequence>
<dbReference type="AlphaFoldDB" id="A0A9W8TIK9"/>
<protein>
    <submittedName>
        <fullName evidence="1">Uncharacterized protein</fullName>
    </submittedName>
</protein>
<evidence type="ECO:0000313" key="1">
    <source>
        <dbReference type="EMBL" id="KAJ3557557.1"/>
    </source>
</evidence>
<dbReference type="Proteomes" id="UP001148614">
    <property type="component" value="Unassembled WGS sequence"/>
</dbReference>
<gene>
    <name evidence="1" type="ORF">NPX13_g9903</name>
</gene>
<comment type="caution">
    <text evidence="1">The sequence shown here is derived from an EMBL/GenBank/DDBJ whole genome shotgun (WGS) entry which is preliminary data.</text>
</comment>
<dbReference type="EMBL" id="JANPWZ010002591">
    <property type="protein sequence ID" value="KAJ3557557.1"/>
    <property type="molecule type" value="Genomic_DNA"/>
</dbReference>
<proteinExistence type="predicted"/>
<reference evidence="1" key="1">
    <citation type="submission" date="2022-07" db="EMBL/GenBank/DDBJ databases">
        <title>Genome Sequence of Xylaria arbuscula.</title>
        <authorList>
            <person name="Buettner E."/>
        </authorList>
    </citation>
    <scope>NUCLEOTIDE SEQUENCE</scope>
    <source>
        <strain evidence="1">VT107</strain>
    </source>
</reference>
<accession>A0A9W8TIK9</accession>
<organism evidence="1 2">
    <name type="scientific">Xylaria arbuscula</name>
    <dbReference type="NCBI Taxonomy" id="114810"/>
    <lineage>
        <taxon>Eukaryota</taxon>
        <taxon>Fungi</taxon>
        <taxon>Dikarya</taxon>
        <taxon>Ascomycota</taxon>
        <taxon>Pezizomycotina</taxon>
        <taxon>Sordariomycetes</taxon>
        <taxon>Xylariomycetidae</taxon>
        <taxon>Xylariales</taxon>
        <taxon>Xylariaceae</taxon>
        <taxon>Xylaria</taxon>
    </lineage>
</organism>
<evidence type="ECO:0000313" key="2">
    <source>
        <dbReference type="Proteomes" id="UP001148614"/>
    </source>
</evidence>
<keyword evidence="2" id="KW-1185">Reference proteome</keyword>